<sequence>MWKLRSVLSFAAVVPGMAQKGHMIPSQLHKTNHLERTGHIERQEAKVPAEIISVKNATPTVKTFLFRPPSSSVTLFHFLPGQWLDVFIPSVPVVGGFSITSTPLQYSRTNTFELAIKYSTHPPAKWFHEMAKTGDLVEVRVGGDFVWNEEKEHEEGTKRVVFIAGGVGINPLISMVGAILESSGVDQRGDDDFIDREKIRKDDDLENHLTKIRLLYSARTFDELLFYERIEKMRNEWSDLLECKYFLTRDDPPHSLATNFGKEFYYRQRINREVLNELVEKERPNMDRLKCFVCGPPQMQDDLIKYLREAGMDEKKILFEKWW</sequence>
<dbReference type="Proteomes" id="UP000789525">
    <property type="component" value="Unassembled WGS sequence"/>
</dbReference>
<keyword evidence="2" id="KW-1185">Reference proteome</keyword>
<organism evidence="1 2">
    <name type="scientific">Acaulospora colombiana</name>
    <dbReference type="NCBI Taxonomy" id="27376"/>
    <lineage>
        <taxon>Eukaryota</taxon>
        <taxon>Fungi</taxon>
        <taxon>Fungi incertae sedis</taxon>
        <taxon>Mucoromycota</taxon>
        <taxon>Glomeromycotina</taxon>
        <taxon>Glomeromycetes</taxon>
        <taxon>Diversisporales</taxon>
        <taxon>Acaulosporaceae</taxon>
        <taxon>Acaulospora</taxon>
    </lineage>
</organism>
<accession>A0ACA9KII5</accession>
<evidence type="ECO:0000313" key="2">
    <source>
        <dbReference type="Proteomes" id="UP000789525"/>
    </source>
</evidence>
<comment type="caution">
    <text evidence="1">The sequence shown here is derived from an EMBL/GenBank/DDBJ whole genome shotgun (WGS) entry which is preliminary data.</text>
</comment>
<reference evidence="1" key="1">
    <citation type="submission" date="2021-06" db="EMBL/GenBank/DDBJ databases">
        <authorList>
            <person name="Kallberg Y."/>
            <person name="Tangrot J."/>
            <person name="Rosling A."/>
        </authorList>
    </citation>
    <scope>NUCLEOTIDE SEQUENCE</scope>
    <source>
        <strain evidence="1">CL356</strain>
    </source>
</reference>
<proteinExistence type="predicted"/>
<name>A0ACA9KII5_9GLOM</name>
<evidence type="ECO:0000313" key="1">
    <source>
        <dbReference type="EMBL" id="CAG8473599.1"/>
    </source>
</evidence>
<gene>
    <name evidence="1" type="ORF">ACOLOM_LOCUS1698</name>
</gene>
<protein>
    <submittedName>
        <fullName evidence="1">1647_t:CDS:1</fullName>
    </submittedName>
</protein>
<dbReference type="EMBL" id="CAJVPT010002028">
    <property type="protein sequence ID" value="CAG8473599.1"/>
    <property type="molecule type" value="Genomic_DNA"/>
</dbReference>